<dbReference type="InterPro" id="IPR009719">
    <property type="entry name" value="GIP1_N"/>
</dbReference>
<feature type="region of interest" description="Disordered" evidence="1">
    <location>
        <begin position="61"/>
        <end position="103"/>
    </location>
</feature>
<feature type="region of interest" description="Disordered" evidence="1">
    <location>
        <begin position="381"/>
        <end position="432"/>
    </location>
</feature>
<proteinExistence type="predicted"/>
<organism evidence="3">
    <name type="scientific">Araucaria cunninghamii</name>
    <name type="common">Hoop pine</name>
    <name type="synonym">Moreton Bay pine</name>
    <dbReference type="NCBI Taxonomy" id="56994"/>
    <lineage>
        <taxon>Eukaryota</taxon>
        <taxon>Viridiplantae</taxon>
        <taxon>Streptophyta</taxon>
        <taxon>Embryophyta</taxon>
        <taxon>Tracheophyta</taxon>
        <taxon>Spermatophyta</taxon>
        <taxon>Pinopsida</taxon>
        <taxon>Pinidae</taxon>
        <taxon>Conifers II</taxon>
        <taxon>Araucariales</taxon>
        <taxon>Araucariaceae</taxon>
        <taxon>Araucaria</taxon>
    </lineage>
</organism>
<feature type="compositionally biased region" description="Low complexity" evidence="1">
    <location>
        <begin position="297"/>
        <end position="308"/>
    </location>
</feature>
<dbReference type="SUPFAM" id="SSF46934">
    <property type="entry name" value="UBA-like"/>
    <property type="match status" value="1"/>
</dbReference>
<dbReference type="PANTHER" id="PTHR46775:SF1">
    <property type="entry name" value="FLOCCULATION PROTEIN (DUF1296)"/>
    <property type="match status" value="1"/>
</dbReference>
<feature type="compositionally biased region" description="Basic and acidic residues" evidence="1">
    <location>
        <begin position="70"/>
        <end position="84"/>
    </location>
</feature>
<evidence type="ECO:0000259" key="2">
    <source>
        <dbReference type="Pfam" id="PF06972"/>
    </source>
</evidence>
<feature type="compositionally biased region" description="Polar residues" evidence="1">
    <location>
        <begin position="411"/>
        <end position="432"/>
    </location>
</feature>
<dbReference type="Pfam" id="PF06972">
    <property type="entry name" value="GIP1_N"/>
    <property type="match status" value="1"/>
</dbReference>
<feature type="region of interest" description="Disordered" evidence="1">
    <location>
        <begin position="280"/>
        <end position="365"/>
    </location>
</feature>
<dbReference type="EMBL" id="GCKF01042290">
    <property type="protein sequence ID" value="JAG94850.1"/>
    <property type="molecule type" value="Transcribed_RNA"/>
</dbReference>
<feature type="compositionally biased region" description="Polar residues" evidence="1">
    <location>
        <begin position="548"/>
        <end position="565"/>
    </location>
</feature>
<feature type="region of interest" description="Disordered" evidence="1">
    <location>
        <begin position="548"/>
        <end position="570"/>
    </location>
</feature>
<evidence type="ECO:0000256" key="1">
    <source>
        <dbReference type="SAM" id="MobiDB-lite"/>
    </source>
</evidence>
<dbReference type="InterPro" id="IPR009060">
    <property type="entry name" value="UBA-like_sf"/>
</dbReference>
<dbReference type="InterPro" id="IPR044277">
    <property type="entry name" value="GIP1"/>
</dbReference>
<feature type="compositionally biased region" description="Low complexity" evidence="1">
    <location>
        <begin position="354"/>
        <end position="365"/>
    </location>
</feature>
<name>A0A0D6QYS9_ARACU</name>
<feature type="compositionally biased region" description="Polar residues" evidence="1">
    <location>
        <begin position="214"/>
        <end position="228"/>
    </location>
</feature>
<feature type="region of interest" description="Disordered" evidence="1">
    <location>
        <begin position="127"/>
        <end position="146"/>
    </location>
</feature>
<feature type="compositionally biased region" description="Gly residues" evidence="1">
    <location>
        <begin position="89"/>
        <end position="98"/>
    </location>
</feature>
<evidence type="ECO:0000313" key="3">
    <source>
        <dbReference type="EMBL" id="JAG94850.1"/>
    </source>
</evidence>
<feature type="compositionally biased region" description="Polar residues" evidence="1">
    <location>
        <begin position="316"/>
        <end position="328"/>
    </location>
</feature>
<reference evidence="3" key="1">
    <citation type="submission" date="2015-03" db="EMBL/GenBank/DDBJ databases">
        <title>A transcriptome of Araucaria cunninghamii, an australian fine timber species.</title>
        <authorList>
            <person name="Jing Yi C.J.Y."/>
            <person name="Yin San L.Y.S."/>
            <person name="Abdul Karim S.S."/>
            <person name="Wan Azmi N.N."/>
            <person name="Hercus R.R."/>
            <person name="Croft L.L."/>
        </authorList>
    </citation>
    <scope>NUCLEOTIDE SEQUENCE</scope>
    <source>
        <strain evidence="3">MI0301</strain>
        <tissue evidence="3">Leaf</tissue>
    </source>
</reference>
<sequence length="945" mass="99512">MSGAVRSGAAVSIPASVRKTIQNLKEIAGNHSDDEIYAMLKECNMDPNETAQKLLYQDPFHEVKRKRDKRKDNVSSKESVDVRSRLGSQGRGGRGGRGNYPSRYISYDVGGGRGSNMTRENGGYQNVNRASSNSAIPSTTSQNVQTKTNISGTSSLRMSATGAPVIPNGNSANICALPVQVQGGSWSAATGNNTMADVLKSTSVQQVQTLASSAPATSSVTEQGQPLPSSQQHITSVVSTSVSGVYSSSSDPVLVPSLDTRVSGGVGTIKREVGAQRISVEQTTSLHENKPAMSNFSSSLQKTQSNSSDAADSEGKVSTNDNSATIHSFTHDRLVSKSQTVDGDHRLSDTQPQASSSTSTASSVGRSSVIASHYSIRPQQLVGSQKAVGPNKEWKPKATSQNAVANPGIIGTSTVSNSTSDASRSPSPASNSVVLEDAAAKLQKNLEELNVRDDQHVIMPNHLQVPDVEHTGLSFGSFDASFDVNFGANFARNYGNDDESEKSSSPSSEESQVAEEAAEEPAPSTNTASATQHEDYAHHQAVSATVDNLPSTNDVPVSVNSTVPLQSDPPKADVVVQASPQYSLVQTAPNYSSLVPQIVGSQYQSYEHAEPQLRDSQFQSVVQQAPYDPSTSYYTPIIRPSSDGDARFSPFFGSAATSKYNGNLAMLSGQNGPLSQESGNSLVLSNAGPTALATQTGGIVQTIPLPQQPVPVFRQPASVHLSHYPPNYLPYHQYFSPFYVPSPTMHNFVGNSGFSQLPAGSSYPQAVSSYPPAAAGVKYSLPSQYKPGTATGNSPHIGVPAGYGSYTTAPSGYSASPAVTAGNASGCDEIGGSQYKENNMYVAGQQGEGSTVWLHQGPPRDILSMQANSYYNMPPQGQHVTFAHTQGGHAAYAGLYHPTQSGPATNAHPLLQQTQALGGAVGVVGAQAGVYQQPQRAQLNWANNY</sequence>
<feature type="compositionally biased region" description="Polar residues" evidence="1">
    <location>
        <begin position="280"/>
        <end position="296"/>
    </location>
</feature>
<dbReference type="AlphaFoldDB" id="A0A0D6QYS9"/>
<protein>
    <recommendedName>
        <fullName evidence="2">GBF-interacting protein 1 N-terminal domain-containing protein</fullName>
    </recommendedName>
</protein>
<feature type="domain" description="GBF-interacting protein 1 N-terminal" evidence="2">
    <location>
        <begin position="13"/>
        <end position="71"/>
    </location>
</feature>
<accession>A0A0D6QYS9</accession>
<dbReference type="GO" id="GO:0051082">
    <property type="term" value="F:unfolded protein binding"/>
    <property type="evidence" value="ECO:0007669"/>
    <property type="project" value="TreeGrafter"/>
</dbReference>
<feature type="region of interest" description="Disordered" evidence="1">
    <location>
        <begin position="214"/>
        <end position="233"/>
    </location>
</feature>
<feature type="region of interest" description="Disordered" evidence="1">
    <location>
        <begin position="493"/>
        <end position="533"/>
    </location>
</feature>
<dbReference type="PANTHER" id="PTHR46775">
    <property type="entry name" value="FLOCCULATION PROTEIN (DUF1296)"/>
    <property type="match status" value="1"/>
</dbReference>